<dbReference type="PROSITE" id="PS00570">
    <property type="entry name" value="RING_HYDROXYL_ALPHA"/>
    <property type="match status" value="1"/>
</dbReference>
<evidence type="ECO:0000313" key="9">
    <source>
        <dbReference type="EMBL" id="MDT0576000.1"/>
    </source>
</evidence>
<dbReference type="Gene3D" id="2.102.10.10">
    <property type="entry name" value="Rieske [2Fe-2S] iron-sulphur domain"/>
    <property type="match status" value="1"/>
</dbReference>
<keyword evidence="6" id="KW-0411">Iron-sulfur</keyword>
<evidence type="ECO:0000259" key="8">
    <source>
        <dbReference type="PROSITE" id="PS51296"/>
    </source>
</evidence>
<keyword evidence="5" id="KW-0408">Iron</keyword>
<comment type="cofactor">
    <cofactor evidence="1">
        <name>Fe cation</name>
        <dbReference type="ChEBI" id="CHEBI:24875"/>
    </cofactor>
</comment>
<keyword evidence="9" id="KW-0223">Dioxygenase</keyword>
<dbReference type="CDD" id="cd03469">
    <property type="entry name" value="Rieske_RO_Alpha_N"/>
    <property type="match status" value="1"/>
</dbReference>
<organism evidence="9 10">
    <name type="scientific">Croceicoccus esteveae</name>
    <dbReference type="NCBI Taxonomy" id="3075597"/>
    <lineage>
        <taxon>Bacteria</taxon>
        <taxon>Pseudomonadati</taxon>
        <taxon>Pseudomonadota</taxon>
        <taxon>Alphaproteobacteria</taxon>
        <taxon>Sphingomonadales</taxon>
        <taxon>Erythrobacteraceae</taxon>
        <taxon>Croceicoccus</taxon>
    </lineage>
</organism>
<name>A0ABU2ZHY2_9SPHN</name>
<sequence>MAERDPNLPIGADRCTGPSWNALMEQDSRPVPEFLVKDSYEYRGSDPVPAERYTSEEWARLERERMWPHVWQFAAREEDLPEVGDYVIYENAGRSYLVSRQDDGSVKAMHNVCLHRGRKLRTQDGNADKFTCPFHGFTWHKDGSFDHMPCQWDFRHLENTDMSLPQPQVGQWQGYIFIREEPGGPTLEEYLAPLPDHFSRWRHDECATVLYVAKEVPANWKVVSEAFMESWHTVVTHPQLLPFTGDSNSGYRTWGDHVNVNLVPFGVMSPHVTEGRGEQWIVDEFVKYNGRSSDNYDAGGDPMAVAVPDDKTARAALGEAMRTAYTAQTGYDHDDATDSEVLDALVYNVFPNFAPWGGFMPNIVYRWLPGDTPDWCTMEVRVIARVKKGDPLPRGAERKFLKRDQKWTDAPELGVLGHVFEQDMENLPFVQQGLHCSKNGLVNLANYQEIRIRQFQDTLAKYIAGQLGGTQA</sequence>
<keyword evidence="10" id="KW-1185">Reference proteome</keyword>
<evidence type="ECO:0000256" key="3">
    <source>
        <dbReference type="ARBA" id="ARBA00022723"/>
    </source>
</evidence>
<dbReference type="EMBL" id="JAVRHS010000004">
    <property type="protein sequence ID" value="MDT0576000.1"/>
    <property type="molecule type" value="Genomic_DNA"/>
</dbReference>
<keyword evidence="3" id="KW-0479">Metal-binding</keyword>
<dbReference type="InterPro" id="IPR015879">
    <property type="entry name" value="Ring_hydroxy_dOase_asu_C_dom"/>
</dbReference>
<dbReference type="InterPro" id="IPR001663">
    <property type="entry name" value="Rng_hydr_dOase-A"/>
</dbReference>
<evidence type="ECO:0000256" key="2">
    <source>
        <dbReference type="ARBA" id="ARBA00022714"/>
    </source>
</evidence>
<dbReference type="InterPro" id="IPR017941">
    <property type="entry name" value="Rieske_2Fe-2S"/>
</dbReference>
<evidence type="ECO:0000256" key="7">
    <source>
        <dbReference type="ARBA" id="ARBA00023027"/>
    </source>
</evidence>
<dbReference type="GO" id="GO:0051213">
    <property type="term" value="F:dioxygenase activity"/>
    <property type="evidence" value="ECO:0007669"/>
    <property type="project" value="UniProtKB-KW"/>
</dbReference>
<accession>A0ABU2ZHY2</accession>
<dbReference type="Pfam" id="PF00355">
    <property type="entry name" value="Rieske"/>
    <property type="match status" value="1"/>
</dbReference>
<evidence type="ECO:0000313" key="10">
    <source>
        <dbReference type="Proteomes" id="UP001259803"/>
    </source>
</evidence>
<evidence type="ECO:0000256" key="1">
    <source>
        <dbReference type="ARBA" id="ARBA00001962"/>
    </source>
</evidence>
<dbReference type="RefSeq" id="WP_311340576.1">
    <property type="nucleotide sequence ID" value="NZ_JAVRHS010000004.1"/>
</dbReference>
<dbReference type="Pfam" id="PF00848">
    <property type="entry name" value="Ring_hydroxyl_A"/>
    <property type="match status" value="1"/>
</dbReference>
<dbReference type="InterPro" id="IPR015881">
    <property type="entry name" value="ARHD_Rieske_2Fe_2S"/>
</dbReference>
<evidence type="ECO:0000256" key="6">
    <source>
        <dbReference type="ARBA" id="ARBA00023014"/>
    </source>
</evidence>
<dbReference type="Gene3D" id="3.90.380.10">
    <property type="entry name" value="Naphthalene 1,2-dioxygenase Alpha Subunit, Chain A, domain 1"/>
    <property type="match status" value="1"/>
</dbReference>
<dbReference type="Proteomes" id="UP001259803">
    <property type="component" value="Unassembled WGS sequence"/>
</dbReference>
<proteinExistence type="predicted"/>
<protein>
    <submittedName>
        <fullName evidence="9">Aromatic ring-hydroxylating dioxygenase subunit alpha</fullName>
    </submittedName>
</protein>
<dbReference type="PRINTS" id="PR00090">
    <property type="entry name" value="RNGDIOXGNASE"/>
</dbReference>
<evidence type="ECO:0000256" key="5">
    <source>
        <dbReference type="ARBA" id="ARBA00023004"/>
    </source>
</evidence>
<evidence type="ECO:0000256" key="4">
    <source>
        <dbReference type="ARBA" id="ARBA00023002"/>
    </source>
</evidence>
<dbReference type="PANTHER" id="PTHR43756">
    <property type="entry name" value="CHOLINE MONOOXYGENASE, CHLOROPLASTIC"/>
    <property type="match status" value="1"/>
</dbReference>
<reference evidence="9 10" key="1">
    <citation type="submission" date="2023-09" db="EMBL/GenBank/DDBJ databases">
        <authorList>
            <person name="Rey-Velasco X."/>
        </authorList>
    </citation>
    <scope>NUCLEOTIDE SEQUENCE [LARGE SCALE GENOMIC DNA]</scope>
    <source>
        <strain evidence="9 10">F390</strain>
    </source>
</reference>
<gene>
    <name evidence="9" type="ORF">RM533_07350</name>
</gene>
<dbReference type="CDD" id="cd08882">
    <property type="entry name" value="RHO_alpha_C_MupW-like"/>
    <property type="match status" value="1"/>
</dbReference>
<dbReference type="SUPFAM" id="SSF55961">
    <property type="entry name" value="Bet v1-like"/>
    <property type="match status" value="1"/>
</dbReference>
<dbReference type="PANTHER" id="PTHR43756:SF5">
    <property type="entry name" value="CHOLINE MONOOXYGENASE, CHLOROPLASTIC"/>
    <property type="match status" value="1"/>
</dbReference>
<dbReference type="SUPFAM" id="SSF50022">
    <property type="entry name" value="ISP domain"/>
    <property type="match status" value="1"/>
</dbReference>
<feature type="domain" description="Rieske" evidence="8">
    <location>
        <begin position="71"/>
        <end position="178"/>
    </location>
</feature>
<keyword evidence="4" id="KW-0560">Oxidoreductase</keyword>
<dbReference type="InterPro" id="IPR036922">
    <property type="entry name" value="Rieske_2Fe-2S_sf"/>
</dbReference>
<keyword evidence="2" id="KW-0001">2Fe-2S</keyword>
<comment type="caution">
    <text evidence="9">The sequence shown here is derived from an EMBL/GenBank/DDBJ whole genome shotgun (WGS) entry which is preliminary data.</text>
</comment>
<keyword evidence="7" id="KW-0520">NAD</keyword>
<dbReference type="PROSITE" id="PS51296">
    <property type="entry name" value="RIESKE"/>
    <property type="match status" value="1"/>
</dbReference>